<dbReference type="CDD" id="cd11041">
    <property type="entry name" value="CYP503A1-like"/>
    <property type="match status" value="1"/>
</dbReference>
<evidence type="ECO:0000256" key="5">
    <source>
        <dbReference type="ARBA" id="ARBA00023004"/>
    </source>
</evidence>
<dbReference type="GO" id="GO:0016705">
    <property type="term" value="F:oxidoreductase activity, acting on paired donors, with incorporation or reduction of molecular oxygen"/>
    <property type="evidence" value="ECO:0007669"/>
    <property type="project" value="InterPro"/>
</dbReference>
<dbReference type="SUPFAM" id="SSF48264">
    <property type="entry name" value="Cytochrome P450"/>
    <property type="match status" value="1"/>
</dbReference>
<comment type="similarity">
    <text evidence="2">Belongs to the cytochrome P450 family.</text>
</comment>
<keyword evidence="8" id="KW-1185">Reference proteome</keyword>
<comment type="caution">
    <text evidence="7">The sequence shown here is derived from an EMBL/GenBank/DDBJ whole genome shotgun (WGS) entry which is preliminary data.</text>
</comment>
<dbReference type="InterPro" id="IPR001128">
    <property type="entry name" value="Cyt_P450"/>
</dbReference>
<dbReference type="OrthoDB" id="1844152at2759"/>
<evidence type="ECO:0000256" key="2">
    <source>
        <dbReference type="ARBA" id="ARBA00010617"/>
    </source>
</evidence>
<evidence type="ECO:0000313" key="8">
    <source>
        <dbReference type="Proteomes" id="UP000620124"/>
    </source>
</evidence>
<dbReference type="Proteomes" id="UP000620124">
    <property type="component" value="Unassembled WGS sequence"/>
</dbReference>
<evidence type="ECO:0000256" key="4">
    <source>
        <dbReference type="ARBA" id="ARBA00023002"/>
    </source>
</evidence>
<evidence type="ECO:0000313" key="7">
    <source>
        <dbReference type="EMBL" id="KAF7372648.1"/>
    </source>
</evidence>
<dbReference type="PANTHER" id="PTHR46206:SF1">
    <property type="entry name" value="P450, PUTATIVE (EUROFUNG)-RELATED"/>
    <property type="match status" value="1"/>
</dbReference>
<dbReference type="Gene3D" id="1.10.630.10">
    <property type="entry name" value="Cytochrome P450"/>
    <property type="match status" value="2"/>
</dbReference>
<dbReference type="GO" id="GO:0004497">
    <property type="term" value="F:monooxygenase activity"/>
    <property type="evidence" value="ECO:0007669"/>
    <property type="project" value="UniProtKB-KW"/>
</dbReference>
<evidence type="ECO:0000256" key="6">
    <source>
        <dbReference type="ARBA" id="ARBA00023033"/>
    </source>
</evidence>
<comment type="cofactor">
    <cofactor evidence="1">
        <name>heme</name>
        <dbReference type="ChEBI" id="CHEBI:30413"/>
    </cofactor>
</comment>
<keyword evidence="4" id="KW-0560">Oxidoreductase</keyword>
<sequence length="477" mass="54043">MVPKPHELEKTRLVQNYSFPRSYRGDHTSIIISQQLARQQGYDRYNGTVFRIPSIAQWKFVASGPALLKDMCYSPDDVLSFEEAMRDLLQADLTLGPRDVPDHGVATLTKLTRNLGRQFPDIRDELVCAFDDTLGLEETDLKPIAALPAVTDIVARNSGRLFVGLPLCRDPEYLKFSIKHTFDVSLAGRLIGYLPKYLRPILGPLISSRKRNTRQAMRLLGPIVTERIALFERHGGDWPDKTQRPGFVAPRFGTTAPENRARCCPAHTYHDHVRDPHLVIPAYPSYIEPLREEVERVISKQGWTKAALGDMTKIDGFLRESQRINGFGSLNIVRKIIHPDGFTFSDGSFLPTGSVVQVPIRAVHLDPDNFVDPHVFDGFRFHNMRSASAPEGEKASFKQYMGGGCIFLLKVIFPQYERPHGANRFFAATELKAMLAHIVLNYDIKLDTEGVRPPDQLFDDLRVPDPKAQVWFRKREV</sequence>
<dbReference type="PANTHER" id="PTHR46206">
    <property type="entry name" value="CYTOCHROME P450"/>
    <property type="match status" value="1"/>
</dbReference>
<accession>A0A8H6Z4X8</accession>
<protein>
    <recommendedName>
        <fullName evidence="9">Cytochrome P450</fullName>
    </recommendedName>
</protein>
<dbReference type="AlphaFoldDB" id="A0A8H6Z4X8"/>
<keyword evidence="5" id="KW-0408">Iron</keyword>
<name>A0A8H6Z4X8_9AGAR</name>
<evidence type="ECO:0000256" key="3">
    <source>
        <dbReference type="ARBA" id="ARBA00022723"/>
    </source>
</evidence>
<keyword evidence="6" id="KW-0503">Monooxygenase</keyword>
<dbReference type="Pfam" id="PF00067">
    <property type="entry name" value="p450"/>
    <property type="match status" value="1"/>
</dbReference>
<evidence type="ECO:0008006" key="9">
    <source>
        <dbReference type="Google" id="ProtNLM"/>
    </source>
</evidence>
<keyword evidence="3" id="KW-0479">Metal-binding</keyword>
<evidence type="ECO:0000256" key="1">
    <source>
        <dbReference type="ARBA" id="ARBA00001971"/>
    </source>
</evidence>
<proteinExistence type="inferred from homology"/>
<dbReference type="EMBL" id="JACAZI010000001">
    <property type="protein sequence ID" value="KAF7372648.1"/>
    <property type="molecule type" value="Genomic_DNA"/>
</dbReference>
<dbReference type="GO" id="GO:0020037">
    <property type="term" value="F:heme binding"/>
    <property type="evidence" value="ECO:0007669"/>
    <property type="project" value="InterPro"/>
</dbReference>
<dbReference type="GO" id="GO:0005506">
    <property type="term" value="F:iron ion binding"/>
    <property type="evidence" value="ECO:0007669"/>
    <property type="project" value="InterPro"/>
</dbReference>
<dbReference type="InterPro" id="IPR036396">
    <property type="entry name" value="Cyt_P450_sf"/>
</dbReference>
<reference evidence="7" key="1">
    <citation type="submission" date="2020-05" db="EMBL/GenBank/DDBJ databases">
        <title>Mycena genomes resolve the evolution of fungal bioluminescence.</title>
        <authorList>
            <person name="Tsai I.J."/>
        </authorList>
    </citation>
    <scope>NUCLEOTIDE SEQUENCE</scope>
    <source>
        <strain evidence="7">CCC161011</strain>
    </source>
</reference>
<organism evidence="7 8">
    <name type="scientific">Mycena venus</name>
    <dbReference type="NCBI Taxonomy" id="2733690"/>
    <lineage>
        <taxon>Eukaryota</taxon>
        <taxon>Fungi</taxon>
        <taxon>Dikarya</taxon>
        <taxon>Basidiomycota</taxon>
        <taxon>Agaricomycotina</taxon>
        <taxon>Agaricomycetes</taxon>
        <taxon>Agaricomycetidae</taxon>
        <taxon>Agaricales</taxon>
        <taxon>Marasmiineae</taxon>
        <taxon>Mycenaceae</taxon>
        <taxon>Mycena</taxon>
    </lineage>
</organism>
<gene>
    <name evidence="7" type="ORF">MVEN_00127900</name>
</gene>